<dbReference type="EMBL" id="AWUE01020422">
    <property type="protein sequence ID" value="OMO68152.1"/>
    <property type="molecule type" value="Genomic_DNA"/>
</dbReference>
<accession>A0A1R3HCV4</accession>
<evidence type="ECO:0000256" key="1">
    <source>
        <dbReference type="SAM" id="SignalP"/>
    </source>
</evidence>
<feature type="signal peptide" evidence="1">
    <location>
        <begin position="1"/>
        <end position="25"/>
    </location>
</feature>
<reference evidence="3" key="1">
    <citation type="submission" date="2013-09" db="EMBL/GenBank/DDBJ databases">
        <title>Corchorus olitorius genome sequencing.</title>
        <authorList>
            <person name="Alam M."/>
            <person name="Haque M.S."/>
            <person name="Islam M.S."/>
            <person name="Emdad E.M."/>
            <person name="Islam M.M."/>
            <person name="Ahmed B."/>
            <person name="Halim A."/>
            <person name="Hossen Q.M.M."/>
            <person name="Hossain M.Z."/>
            <person name="Ahmed R."/>
            <person name="Khan M.M."/>
            <person name="Islam R."/>
            <person name="Rashid M.M."/>
            <person name="Khan S.A."/>
            <person name="Rahman M.S."/>
            <person name="Alam M."/>
            <person name="Yahiya A.S."/>
            <person name="Khan M.S."/>
            <person name="Azam M.S."/>
            <person name="Haque T."/>
            <person name="Lashkar M.Z.H."/>
            <person name="Akhand A.I."/>
            <person name="Morshed G."/>
            <person name="Roy S."/>
            <person name="Uddin K.S."/>
            <person name="Rabeya T."/>
            <person name="Hossain A.S."/>
            <person name="Chowdhury A."/>
            <person name="Snigdha A.R."/>
            <person name="Mortoza M.S."/>
            <person name="Matin S.A."/>
            <person name="Hoque S.M.E."/>
            <person name="Islam M.K."/>
            <person name="Roy D.K."/>
            <person name="Haider R."/>
            <person name="Moosa M.M."/>
            <person name="Elias S.M."/>
            <person name="Hasan A.M."/>
            <person name="Jahan S."/>
            <person name="Shafiuddin M."/>
            <person name="Mahmood N."/>
            <person name="Shommy N.S."/>
        </authorList>
    </citation>
    <scope>NUCLEOTIDE SEQUENCE [LARGE SCALE GENOMIC DNA]</scope>
    <source>
        <strain evidence="3">cv. O-4</strain>
    </source>
</reference>
<proteinExistence type="predicted"/>
<gene>
    <name evidence="2" type="ORF">COLO4_29861</name>
</gene>
<dbReference type="PANTHER" id="PTHR35293:SF1">
    <property type="entry name" value="EGG CELL-SECRETED PROTEIN 1.5"/>
    <property type="match status" value="1"/>
</dbReference>
<keyword evidence="1" id="KW-0732">Signal</keyword>
<dbReference type="PANTHER" id="PTHR35293">
    <property type="entry name" value="EGG CELL-SECRETED PROTEIN 1.5"/>
    <property type="match status" value="1"/>
</dbReference>
<comment type="caution">
    <text evidence="2">The sequence shown here is derived from an EMBL/GenBank/DDBJ whole genome shotgun (WGS) entry which is preliminary data.</text>
</comment>
<sequence>MANALKLLPFLVILVALIMTSVSLARSLALEMTPNQSLIAGLKLEEESPSCWEFLRQLQPCAGEDILFFRLGQNYFSDACCLSIINTLGRECSNLTPWLL</sequence>
<dbReference type="GO" id="GO:0009567">
    <property type="term" value="P:double fertilization forming a zygote and endosperm"/>
    <property type="evidence" value="ECO:0007669"/>
    <property type="project" value="InterPro"/>
</dbReference>
<dbReference type="Proteomes" id="UP000187203">
    <property type="component" value="Unassembled WGS sequence"/>
</dbReference>
<evidence type="ECO:0008006" key="4">
    <source>
        <dbReference type="Google" id="ProtNLM"/>
    </source>
</evidence>
<dbReference type="AlphaFoldDB" id="A0A1R3HCV4"/>
<protein>
    <recommendedName>
        <fullName evidence="4">Prolamin-like domain-containing protein</fullName>
    </recommendedName>
</protein>
<organism evidence="2 3">
    <name type="scientific">Corchorus olitorius</name>
    <dbReference type="NCBI Taxonomy" id="93759"/>
    <lineage>
        <taxon>Eukaryota</taxon>
        <taxon>Viridiplantae</taxon>
        <taxon>Streptophyta</taxon>
        <taxon>Embryophyta</taxon>
        <taxon>Tracheophyta</taxon>
        <taxon>Spermatophyta</taxon>
        <taxon>Magnoliopsida</taxon>
        <taxon>eudicotyledons</taxon>
        <taxon>Gunneridae</taxon>
        <taxon>Pentapetalae</taxon>
        <taxon>rosids</taxon>
        <taxon>malvids</taxon>
        <taxon>Malvales</taxon>
        <taxon>Malvaceae</taxon>
        <taxon>Grewioideae</taxon>
        <taxon>Apeibeae</taxon>
        <taxon>Corchorus</taxon>
    </lineage>
</organism>
<feature type="chain" id="PRO_5012006161" description="Prolamin-like domain-containing protein" evidence="1">
    <location>
        <begin position="26"/>
        <end position="100"/>
    </location>
</feature>
<dbReference type="InterPro" id="IPR044711">
    <property type="entry name" value="EC11-15"/>
</dbReference>
<evidence type="ECO:0000313" key="2">
    <source>
        <dbReference type="EMBL" id="OMO68152.1"/>
    </source>
</evidence>
<dbReference type="OrthoDB" id="9983560at2759"/>
<evidence type="ECO:0000313" key="3">
    <source>
        <dbReference type="Proteomes" id="UP000187203"/>
    </source>
</evidence>
<keyword evidence="3" id="KW-1185">Reference proteome</keyword>
<name>A0A1R3HCV4_9ROSI</name>